<keyword evidence="1" id="KW-1133">Transmembrane helix</keyword>
<keyword evidence="1" id="KW-0472">Membrane</keyword>
<gene>
    <name evidence="2" type="ORF">SCA03_09370</name>
</gene>
<dbReference type="Proteomes" id="UP000319210">
    <property type="component" value="Unassembled WGS sequence"/>
</dbReference>
<dbReference type="EMBL" id="BJMM01000003">
    <property type="protein sequence ID" value="GEB48386.1"/>
    <property type="molecule type" value="Genomic_DNA"/>
</dbReference>
<evidence type="ECO:0000313" key="3">
    <source>
        <dbReference type="Proteomes" id="UP000319210"/>
    </source>
</evidence>
<comment type="caution">
    <text evidence="2">The sequence shown here is derived from an EMBL/GenBank/DDBJ whole genome shotgun (WGS) entry which is preliminary data.</text>
</comment>
<keyword evidence="3" id="KW-1185">Reference proteome</keyword>
<proteinExistence type="predicted"/>
<protein>
    <submittedName>
        <fullName evidence="2">Uncharacterized protein</fullName>
    </submittedName>
</protein>
<evidence type="ECO:0000256" key="1">
    <source>
        <dbReference type="SAM" id="Phobius"/>
    </source>
</evidence>
<dbReference type="AlphaFoldDB" id="A0A4Y3QSK0"/>
<dbReference type="RefSeq" id="WP_158102364.1">
    <property type="nucleotide sequence ID" value="NZ_BJMM01000003.1"/>
</dbReference>
<reference evidence="2 3" key="1">
    <citation type="submission" date="2019-06" db="EMBL/GenBank/DDBJ databases">
        <title>Whole genome shotgun sequence of Streptomyces cacaoi subsp. cacaoi NBRC 12748.</title>
        <authorList>
            <person name="Hosoyama A."/>
            <person name="Uohara A."/>
            <person name="Ohji S."/>
            <person name="Ichikawa N."/>
        </authorList>
    </citation>
    <scope>NUCLEOTIDE SEQUENCE [LARGE SCALE GENOMIC DNA]</scope>
    <source>
        <strain evidence="2 3">NBRC 12748</strain>
    </source>
</reference>
<sequence length="56" mass="6031">MLDREAQVARRRGEVTMSQRRNAPIGACCSLVVFVSMGTVGIGLGWDRNAVLVGIL</sequence>
<name>A0A4Y3QSK0_STRCI</name>
<accession>A0A4Y3QSK0</accession>
<organism evidence="2 3">
    <name type="scientific">Streptomyces cacaoi</name>
    <dbReference type="NCBI Taxonomy" id="1898"/>
    <lineage>
        <taxon>Bacteria</taxon>
        <taxon>Bacillati</taxon>
        <taxon>Actinomycetota</taxon>
        <taxon>Actinomycetes</taxon>
        <taxon>Kitasatosporales</taxon>
        <taxon>Streptomycetaceae</taxon>
        <taxon>Streptomyces</taxon>
    </lineage>
</organism>
<evidence type="ECO:0000313" key="2">
    <source>
        <dbReference type="EMBL" id="GEB48386.1"/>
    </source>
</evidence>
<feature type="transmembrane region" description="Helical" evidence="1">
    <location>
        <begin position="21"/>
        <end position="46"/>
    </location>
</feature>
<keyword evidence="1" id="KW-0812">Transmembrane</keyword>